<comment type="subcellular location">
    <subcellularLocation>
        <location evidence="2">Cytoplasm</location>
    </subcellularLocation>
    <subcellularLocation>
        <location evidence="1">Nucleus</location>
    </subcellularLocation>
</comment>
<dbReference type="GO" id="GO:0008380">
    <property type="term" value="P:RNA splicing"/>
    <property type="evidence" value="ECO:0007669"/>
    <property type="project" value="UniProtKB-KW"/>
</dbReference>
<accession>A0A8T2X9J7</accession>
<keyword evidence="6" id="KW-0508">mRNA splicing</keyword>
<dbReference type="Pfam" id="PF00240">
    <property type="entry name" value="ubiquitin"/>
    <property type="match status" value="1"/>
</dbReference>
<evidence type="ECO:0000256" key="9">
    <source>
        <dbReference type="SAM" id="MobiDB-lite"/>
    </source>
</evidence>
<organism evidence="11 12">
    <name type="scientific">Populus deltoides</name>
    <name type="common">Eastern poplar</name>
    <name type="synonym">Eastern cottonwood</name>
    <dbReference type="NCBI Taxonomy" id="3696"/>
    <lineage>
        <taxon>Eukaryota</taxon>
        <taxon>Viridiplantae</taxon>
        <taxon>Streptophyta</taxon>
        <taxon>Embryophyta</taxon>
        <taxon>Tracheophyta</taxon>
        <taxon>Spermatophyta</taxon>
        <taxon>Magnoliopsida</taxon>
        <taxon>eudicotyledons</taxon>
        <taxon>Gunneridae</taxon>
        <taxon>Pentapetalae</taxon>
        <taxon>rosids</taxon>
        <taxon>fabids</taxon>
        <taxon>Malpighiales</taxon>
        <taxon>Salicaceae</taxon>
        <taxon>Saliceae</taxon>
        <taxon>Populus</taxon>
    </lineage>
</organism>
<dbReference type="EMBL" id="JACEGQ020000014">
    <property type="protein sequence ID" value="KAH8488811.1"/>
    <property type="molecule type" value="Genomic_DNA"/>
</dbReference>
<sequence>MPIMYLPSPKPAAMEDHSDPMSFQIFAKLLDGKTTILNFETPDSCTTQSIKQKIFEITKIPIHYQRLICRGVQLNDDSIITIPESTVYLLLRLLGGKGGFGSLLRGAATKAGQKKTNNFDACRDMSGRRLRHVNAEKKLEEWKAEEEDRRLEKMAEEFIKKKAKKGKKGAGDGEAEKYVARYREESAKCAAVVEEAMKEVFGNGKGNGFRKRKGKGVVEGMEAKKLKIWTGKRKLGESEGMDEDSSDDDSDEENEKSVVLNNGNHSDSNNKAEGSQDSVTGNQDGECSGGTSCASGSEEEKEASAEQSLISNHCGEIALKKEDEVVEAQILEETVAKTEEVFETEALEAEKQENVGPNSQCPNASDSGKGGIIESRPVIAEPNGFSKSKPVSNEIVNVGNGDSEKPLNFDEFNSASELEVLGMERLKTELQVRGLKCGGTLQERAARLFLLKSTPLEKLPKKLLAKK</sequence>
<proteinExistence type="inferred from homology"/>
<evidence type="ECO:0000256" key="6">
    <source>
        <dbReference type="ARBA" id="ARBA00023187"/>
    </source>
</evidence>
<feature type="region of interest" description="Disordered" evidence="9">
    <location>
        <begin position="348"/>
        <end position="374"/>
    </location>
</feature>
<dbReference type="GO" id="GO:0005737">
    <property type="term" value="C:cytoplasm"/>
    <property type="evidence" value="ECO:0007669"/>
    <property type="project" value="UniProtKB-SubCell"/>
</dbReference>
<gene>
    <name evidence="11" type="ORF">H0E87_024443</name>
</gene>
<evidence type="ECO:0000256" key="3">
    <source>
        <dbReference type="ARBA" id="ARBA00008726"/>
    </source>
</evidence>
<evidence type="ECO:0000313" key="11">
    <source>
        <dbReference type="EMBL" id="KAH8488811.1"/>
    </source>
</evidence>
<dbReference type="SMART" id="SM00213">
    <property type="entry name" value="UBQ"/>
    <property type="match status" value="1"/>
</dbReference>
<dbReference type="PANTHER" id="PTHR12786">
    <property type="entry name" value="SPLICING FACTOR SF3A-RELATED"/>
    <property type="match status" value="1"/>
</dbReference>
<dbReference type="InterPro" id="IPR051421">
    <property type="entry name" value="RNA_Proc_DNA_Dmg_Regulator"/>
</dbReference>
<dbReference type="InterPro" id="IPR025086">
    <property type="entry name" value="SDE2/SF3A3_SAP"/>
</dbReference>
<keyword evidence="12" id="KW-1185">Reference proteome</keyword>
<evidence type="ECO:0000256" key="4">
    <source>
        <dbReference type="ARBA" id="ARBA00022490"/>
    </source>
</evidence>
<comment type="similarity">
    <text evidence="3">Belongs to the SDE2 family.</text>
</comment>
<name>A0A8T2X9J7_POPDE</name>
<dbReference type="PROSITE" id="PS50053">
    <property type="entry name" value="UBIQUITIN_2"/>
    <property type="match status" value="1"/>
</dbReference>
<feature type="compositionally biased region" description="Polar residues" evidence="9">
    <location>
        <begin position="355"/>
        <end position="366"/>
    </location>
</feature>
<dbReference type="Proteomes" id="UP000807159">
    <property type="component" value="Chromosome 14"/>
</dbReference>
<reference evidence="11" key="1">
    <citation type="journal article" date="2021" name="J. Hered.">
        <title>Genome Assembly of Salicaceae Populus deltoides (Eastern Cottonwood) I-69 Based on Nanopore Sequencing and Hi-C Technologies.</title>
        <authorList>
            <person name="Bai S."/>
            <person name="Wu H."/>
            <person name="Zhang J."/>
            <person name="Pan Z."/>
            <person name="Zhao W."/>
            <person name="Li Z."/>
            <person name="Tong C."/>
        </authorList>
    </citation>
    <scope>NUCLEOTIDE SEQUENCE</scope>
    <source>
        <tissue evidence="11">Leaf</tissue>
    </source>
</reference>
<dbReference type="InterPro" id="IPR000626">
    <property type="entry name" value="Ubiquitin-like_dom"/>
</dbReference>
<feature type="compositionally biased region" description="Polar residues" evidence="9">
    <location>
        <begin position="259"/>
        <end position="291"/>
    </location>
</feature>
<dbReference type="GO" id="GO:0006397">
    <property type="term" value="P:mRNA processing"/>
    <property type="evidence" value="ECO:0007669"/>
    <property type="project" value="UniProtKB-KW"/>
</dbReference>
<evidence type="ECO:0000256" key="2">
    <source>
        <dbReference type="ARBA" id="ARBA00004496"/>
    </source>
</evidence>
<evidence type="ECO:0000313" key="12">
    <source>
        <dbReference type="Proteomes" id="UP000807159"/>
    </source>
</evidence>
<keyword evidence="4" id="KW-0963">Cytoplasm</keyword>
<dbReference type="InterPro" id="IPR029071">
    <property type="entry name" value="Ubiquitin-like_domsf"/>
</dbReference>
<feature type="domain" description="Ubiquitin-like" evidence="10">
    <location>
        <begin position="23"/>
        <end position="81"/>
    </location>
</feature>
<keyword evidence="7" id="KW-0539">Nucleus</keyword>
<dbReference type="Gene3D" id="3.10.20.90">
    <property type="entry name" value="Phosphatidylinositol 3-kinase Catalytic Subunit, Chain A, domain 1"/>
    <property type="match status" value="1"/>
</dbReference>
<keyword evidence="8" id="KW-0131">Cell cycle</keyword>
<dbReference type="PANTHER" id="PTHR12786:SF1">
    <property type="entry name" value="SPLICING REGULATOR SDE2"/>
    <property type="match status" value="1"/>
</dbReference>
<dbReference type="GO" id="GO:0005634">
    <property type="term" value="C:nucleus"/>
    <property type="evidence" value="ECO:0007669"/>
    <property type="project" value="UniProtKB-SubCell"/>
</dbReference>
<evidence type="ECO:0000256" key="8">
    <source>
        <dbReference type="ARBA" id="ARBA00023306"/>
    </source>
</evidence>
<feature type="region of interest" description="Disordered" evidence="9">
    <location>
        <begin position="234"/>
        <end position="309"/>
    </location>
</feature>
<comment type="caution">
    <text evidence="11">The sequence shown here is derived from an EMBL/GenBank/DDBJ whole genome shotgun (WGS) entry which is preliminary data.</text>
</comment>
<evidence type="ECO:0000256" key="5">
    <source>
        <dbReference type="ARBA" id="ARBA00022664"/>
    </source>
</evidence>
<dbReference type="Pfam" id="PF13297">
    <property type="entry name" value="SDE2_2C"/>
    <property type="match status" value="1"/>
</dbReference>
<protein>
    <recommendedName>
        <fullName evidence="10">Ubiquitin-like domain-containing protein</fullName>
    </recommendedName>
</protein>
<dbReference type="SUPFAM" id="SSF54236">
    <property type="entry name" value="Ubiquitin-like"/>
    <property type="match status" value="1"/>
</dbReference>
<dbReference type="AlphaFoldDB" id="A0A8T2X9J7"/>
<keyword evidence="5" id="KW-0507">mRNA processing</keyword>
<evidence type="ECO:0000259" key="10">
    <source>
        <dbReference type="PROSITE" id="PS50053"/>
    </source>
</evidence>
<dbReference type="Pfam" id="PF22782">
    <property type="entry name" value="SDE2"/>
    <property type="match status" value="1"/>
</dbReference>
<dbReference type="InterPro" id="IPR053822">
    <property type="entry name" value="SDE2-like_dom"/>
</dbReference>
<evidence type="ECO:0000256" key="1">
    <source>
        <dbReference type="ARBA" id="ARBA00004123"/>
    </source>
</evidence>
<feature type="compositionally biased region" description="Acidic residues" evidence="9">
    <location>
        <begin position="239"/>
        <end position="254"/>
    </location>
</feature>
<evidence type="ECO:0000256" key="7">
    <source>
        <dbReference type="ARBA" id="ARBA00023242"/>
    </source>
</evidence>